<dbReference type="AlphaFoldDB" id="A0A1X7H5K2"/>
<keyword evidence="7" id="KW-1185">Reference proteome</keyword>
<dbReference type="Gene3D" id="3.30.565.40">
    <property type="entry name" value="Fervidobacterium nodosum Rt17-B1 like"/>
    <property type="match status" value="1"/>
</dbReference>
<dbReference type="PANTHER" id="PTHR10587:SF133">
    <property type="entry name" value="CHITIN DEACETYLASE 1-RELATED"/>
    <property type="match status" value="1"/>
</dbReference>
<dbReference type="PANTHER" id="PTHR10587">
    <property type="entry name" value="GLYCOSYL TRANSFERASE-RELATED"/>
    <property type="match status" value="1"/>
</dbReference>
<evidence type="ECO:0000256" key="1">
    <source>
        <dbReference type="ARBA" id="ARBA00022723"/>
    </source>
</evidence>
<dbReference type="Gene3D" id="3.90.640.20">
    <property type="entry name" value="Heat-shock cognate protein, ATPase"/>
    <property type="match status" value="1"/>
</dbReference>
<evidence type="ECO:0000256" key="3">
    <source>
        <dbReference type="SAM" id="MobiDB-lite"/>
    </source>
</evidence>
<keyword evidence="2" id="KW-0378">Hydrolase</keyword>
<name>A0A1X7H5K2_9BACL</name>
<dbReference type="STRING" id="1313296.SAMN05661091_1765"/>
<evidence type="ECO:0000256" key="2">
    <source>
        <dbReference type="ARBA" id="ARBA00022801"/>
    </source>
</evidence>
<keyword evidence="4" id="KW-1133">Transmembrane helix</keyword>
<accession>A0A1X7H5K2</accession>
<gene>
    <name evidence="6" type="ORF">SAMN05661091_1765</name>
</gene>
<dbReference type="CDD" id="cd10954">
    <property type="entry name" value="CE4_CtAXE_like"/>
    <property type="match status" value="1"/>
</dbReference>
<organism evidence="6 7">
    <name type="scientific">Paenibacillus uliginis N3/975</name>
    <dbReference type="NCBI Taxonomy" id="1313296"/>
    <lineage>
        <taxon>Bacteria</taxon>
        <taxon>Bacillati</taxon>
        <taxon>Bacillota</taxon>
        <taxon>Bacilli</taxon>
        <taxon>Bacillales</taxon>
        <taxon>Paenibacillaceae</taxon>
        <taxon>Paenibacillus</taxon>
    </lineage>
</organism>
<keyword evidence="1" id="KW-0479">Metal-binding</keyword>
<dbReference type="RefSeq" id="WP_208918644.1">
    <property type="nucleotide sequence ID" value="NZ_LT840184.1"/>
</dbReference>
<protein>
    <submittedName>
        <fullName evidence="6">Peptidoglycan/xylan/chitin deacetylase, PgdA/CDA1 family</fullName>
    </submittedName>
</protein>
<dbReference type="GO" id="GO:0005975">
    <property type="term" value="P:carbohydrate metabolic process"/>
    <property type="evidence" value="ECO:0007669"/>
    <property type="project" value="InterPro"/>
</dbReference>
<feature type="transmembrane region" description="Helical" evidence="4">
    <location>
        <begin position="12"/>
        <end position="29"/>
    </location>
</feature>
<dbReference type="Gene3D" id="3.20.20.370">
    <property type="entry name" value="Glycoside hydrolase/deacetylase"/>
    <property type="match status" value="1"/>
</dbReference>
<dbReference type="InterPro" id="IPR050248">
    <property type="entry name" value="Polysacc_deacetylase_ArnD"/>
</dbReference>
<dbReference type="InterPro" id="IPR002509">
    <property type="entry name" value="NODB_dom"/>
</dbReference>
<feature type="compositionally biased region" description="Basic and acidic residues" evidence="3">
    <location>
        <begin position="259"/>
        <end position="291"/>
    </location>
</feature>
<dbReference type="Pfam" id="PF01522">
    <property type="entry name" value="Polysacc_deac_1"/>
    <property type="match status" value="1"/>
</dbReference>
<dbReference type="PROSITE" id="PS51677">
    <property type="entry name" value="NODB"/>
    <property type="match status" value="1"/>
</dbReference>
<dbReference type="InterPro" id="IPR021729">
    <property type="entry name" value="DUF3298"/>
</dbReference>
<dbReference type="GO" id="GO:0016810">
    <property type="term" value="F:hydrolase activity, acting on carbon-nitrogen (but not peptide) bonds"/>
    <property type="evidence" value="ECO:0007669"/>
    <property type="project" value="InterPro"/>
</dbReference>
<evidence type="ECO:0000313" key="6">
    <source>
        <dbReference type="EMBL" id="SMF79725.1"/>
    </source>
</evidence>
<dbReference type="InterPro" id="IPR037126">
    <property type="entry name" value="PdaC/RsiV-like_sf"/>
</dbReference>
<evidence type="ECO:0000259" key="5">
    <source>
        <dbReference type="PROSITE" id="PS51677"/>
    </source>
</evidence>
<feature type="domain" description="NodB homology" evidence="5">
    <location>
        <begin position="296"/>
        <end position="470"/>
    </location>
</feature>
<dbReference type="GO" id="GO:0016020">
    <property type="term" value="C:membrane"/>
    <property type="evidence" value="ECO:0007669"/>
    <property type="project" value="TreeGrafter"/>
</dbReference>
<dbReference type="Proteomes" id="UP000192940">
    <property type="component" value="Chromosome I"/>
</dbReference>
<evidence type="ECO:0000313" key="7">
    <source>
        <dbReference type="Proteomes" id="UP000192940"/>
    </source>
</evidence>
<proteinExistence type="predicted"/>
<keyword evidence="4" id="KW-0812">Transmembrane</keyword>
<feature type="region of interest" description="Disordered" evidence="3">
    <location>
        <begin position="259"/>
        <end position="304"/>
    </location>
</feature>
<dbReference type="Pfam" id="PF11738">
    <property type="entry name" value="DUF3298"/>
    <property type="match status" value="1"/>
</dbReference>
<reference evidence="6 7" key="1">
    <citation type="submission" date="2017-04" db="EMBL/GenBank/DDBJ databases">
        <authorList>
            <person name="Afonso C.L."/>
            <person name="Miller P.J."/>
            <person name="Scott M.A."/>
            <person name="Spackman E."/>
            <person name="Goraichik I."/>
            <person name="Dimitrov K.M."/>
            <person name="Suarez D.L."/>
            <person name="Swayne D.E."/>
        </authorList>
    </citation>
    <scope>NUCLEOTIDE SEQUENCE [LARGE SCALE GENOMIC DNA]</scope>
    <source>
        <strain evidence="6 7">N3/975</strain>
    </source>
</reference>
<dbReference type="EMBL" id="LT840184">
    <property type="protein sequence ID" value="SMF79725.1"/>
    <property type="molecule type" value="Genomic_DNA"/>
</dbReference>
<evidence type="ECO:0000256" key="4">
    <source>
        <dbReference type="SAM" id="Phobius"/>
    </source>
</evidence>
<dbReference type="SUPFAM" id="SSF88713">
    <property type="entry name" value="Glycoside hydrolase/deacetylase"/>
    <property type="match status" value="1"/>
</dbReference>
<dbReference type="InterPro" id="IPR011330">
    <property type="entry name" value="Glyco_hydro/deAcase_b/a-brl"/>
</dbReference>
<sequence length="475" mass="53822">MKSAKAKITFSILLILGLFVVGYFVNIMLRSNDDYASEADKDEKRIEVSKYPGVDLVTEITEKKNYNMAIHYPKFKSDKLNTEMEGYASSVKEDFLAIVEESKEYIKDRAAVLSLAMEIHPVVENVYSIVFSEESYVVGANAQQKAKVYIVDAKKSDFIQKTKILKDTKRNREQLYALINKKFKESKEYSPLLLEDGLKIWAADPNNKLNGMYFTDKAAVFQFDKYEVTAGAAGMPKISIPLDEMQNLLTDEWKEKLQIENDKKDEKDDSKNNTKDKDKPQEDKPVKDDASPKGGKRVALTFDDGPHPKNTLKILDLLEKYDAKATFFMLGNRVDFYPEIVKEVADQGHELGNHTWNHKDLTTLSKAEGIKEVERTNQAIKSAAGRESTAFRPPYGAVNKQVQSAISSPTVFWTIDTLDWKSHNPAAILNIVQENVRDGSIILMHDIHATTSEAVESILKYLKKEGYEFVSVSEL</sequence>
<dbReference type="GO" id="GO:0046872">
    <property type="term" value="F:metal ion binding"/>
    <property type="evidence" value="ECO:0007669"/>
    <property type="project" value="UniProtKB-KW"/>
</dbReference>
<keyword evidence="4" id="KW-0472">Membrane</keyword>